<dbReference type="EMBL" id="JBHTCQ010000005">
    <property type="protein sequence ID" value="MFC7407135.1"/>
    <property type="molecule type" value="Genomic_DNA"/>
</dbReference>
<accession>A0ABW2QCF3</accession>
<dbReference type="InterPro" id="IPR052721">
    <property type="entry name" value="ET_Amicyanin"/>
</dbReference>
<feature type="chain" id="PRO_5047186703" evidence="2">
    <location>
        <begin position="31"/>
        <end position="149"/>
    </location>
</feature>
<evidence type="ECO:0000313" key="5">
    <source>
        <dbReference type="Proteomes" id="UP001596455"/>
    </source>
</evidence>
<name>A0ABW2QCF3_9MICO</name>
<proteinExistence type="predicted"/>
<dbReference type="Pfam" id="PF13473">
    <property type="entry name" value="Cupredoxin_1"/>
    <property type="match status" value="1"/>
</dbReference>
<protein>
    <submittedName>
        <fullName evidence="4">Cupredoxin domain-containing protein</fullName>
    </submittedName>
</protein>
<dbReference type="PANTHER" id="PTHR36507:SF1">
    <property type="entry name" value="BLL1555 PROTEIN"/>
    <property type="match status" value="1"/>
</dbReference>
<evidence type="ECO:0000256" key="1">
    <source>
        <dbReference type="SAM" id="MobiDB-lite"/>
    </source>
</evidence>
<dbReference type="Gene3D" id="2.60.40.420">
    <property type="entry name" value="Cupredoxins - blue copper proteins"/>
    <property type="match status" value="1"/>
</dbReference>
<evidence type="ECO:0000256" key="2">
    <source>
        <dbReference type="SAM" id="SignalP"/>
    </source>
</evidence>
<keyword evidence="2" id="KW-0732">Signal</keyword>
<dbReference type="SUPFAM" id="SSF49503">
    <property type="entry name" value="Cupredoxins"/>
    <property type="match status" value="1"/>
</dbReference>
<gene>
    <name evidence="4" type="ORF">ACFQQL_18610</name>
</gene>
<feature type="signal peptide" evidence="2">
    <location>
        <begin position="1"/>
        <end position="30"/>
    </location>
</feature>
<sequence length="149" mass="15439">MGRTASRRSHVIVAAASAALLLVGCGGGEAEPGAGGDAEETTEEMSEEMTHEEGTDSEMTDDADEGMAEATVVIADFSYQVPETVSAGAEITVTNEDDVGHTVTSDEEGIFDVVVGPGETVTFTAPEEAGEFPFHCTPHPDMTSTLVVE</sequence>
<keyword evidence="5" id="KW-1185">Reference proteome</keyword>
<comment type="caution">
    <text evidence="4">The sequence shown here is derived from an EMBL/GenBank/DDBJ whole genome shotgun (WGS) entry which is preliminary data.</text>
</comment>
<dbReference type="InterPro" id="IPR028096">
    <property type="entry name" value="EfeO_Cupredoxin"/>
</dbReference>
<evidence type="ECO:0000313" key="4">
    <source>
        <dbReference type="EMBL" id="MFC7407135.1"/>
    </source>
</evidence>
<organism evidence="4 5">
    <name type="scientific">Georgenia alba</name>
    <dbReference type="NCBI Taxonomy" id="2233858"/>
    <lineage>
        <taxon>Bacteria</taxon>
        <taxon>Bacillati</taxon>
        <taxon>Actinomycetota</taxon>
        <taxon>Actinomycetes</taxon>
        <taxon>Micrococcales</taxon>
        <taxon>Bogoriellaceae</taxon>
        <taxon>Georgenia</taxon>
    </lineage>
</organism>
<dbReference type="InterPro" id="IPR008972">
    <property type="entry name" value="Cupredoxin"/>
</dbReference>
<reference evidence="5" key="1">
    <citation type="journal article" date="2019" name="Int. J. Syst. Evol. Microbiol.">
        <title>The Global Catalogue of Microorganisms (GCM) 10K type strain sequencing project: providing services to taxonomists for standard genome sequencing and annotation.</title>
        <authorList>
            <consortium name="The Broad Institute Genomics Platform"/>
            <consortium name="The Broad Institute Genome Sequencing Center for Infectious Disease"/>
            <person name="Wu L."/>
            <person name="Ma J."/>
        </authorList>
    </citation>
    <scope>NUCLEOTIDE SEQUENCE [LARGE SCALE GENOMIC DNA]</scope>
    <source>
        <strain evidence="5">JCM 1490</strain>
    </source>
</reference>
<dbReference type="PANTHER" id="PTHR36507">
    <property type="entry name" value="BLL1555 PROTEIN"/>
    <property type="match status" value="1"/>
</dbReference>
<feature type="region of interest" description="Disordered" evidence="1">
    <location>
        <begin position="30"/>
        <end position="62"/>
    </location>
</feature>
<feature type="compositionally biased region" description="Acidic residues" evidence="1">
    <location>
        <begin position="37"/>
        <end position="47"/>
    </location>
</feature>
<dbReference type="Proteomes" id="UP001596455">
    <property type="component" value="Unassembled WGS sequence"/>
</dbReference>
<dbReference type="PROSITE" id="PS51257">
    <property type="entry name" value="PROKAR_LIPOPROTEIN"/>
    <property type="match status" value="1"/>
</dbReference>
<feature type="domain" description="EfeO-type cupredoxin-like" evidence="3">
    <location>
        <begin position="63"/>
        <end position="148"/>
    </location>
</feature>
<evidence type="ECO:0000259" key="3">
    <source>
        <dbReference type="Pfam" id="PF13473"/>
    </source>
</evidence>
<dbReference type="RefSeq" id="WP_382396664.1">
    <property type="nucleotide sequence ID" value="NZ_JBHTCQ010000005.1"/>
</dbReference>